<dbReference type="AlphaFoldDB" id="A0A1I1LI10"/>
<dbReference type="EMBL" id="FOMH01000002">
    <property type="protein sequence ID" value="SFC72754.1"/>
    <property type="molecule type" value="Genomic_DNA"/>
</dbReference>
<keyword evidence="2" id="KW-1185">Reference proteome</keyword>
<dbReference type="OrthoDB" id="8452205at2"/>
<evidence type="ECO:0000313" key="1">
    <source>
        <dbReference type="EMBL" id="SFC72754.1"/>
    </source>
</evidence>
<dbReference type="RefSeq" id="WP_091490765.1">
    <property type="nucleotide sequence ID" value="NZ_FOMH01000002.1"/>
</dbReference>
<gene>
    <name evidence="1" type="ORF">SAMN05216297_10235</name>
</gene>
<proteinExistence type="predicted"/>
<dbReference type="STRING" id="739143.SAMN05216297_10235"/>
<accession>A0A1I1LI10</accession>
<reference evidence="2" key="1">
    <citation type="submission" date="2016-10" db="EMBL/GenBank/DDBJ databases">
        <authorList>
            <person name="Varghese N."/>
            <person name="Submissions S."/>
        </authorList>
    </citation>
    <scope>NUCLEOTIDE SEQUENCE [LARGE SCALE GENOMIC DNA]</scope>
    <source>
        <strain evidence="2">CGMCC 1.10370</strain>
    </source>
</reference>
<evidence type="ECO:0000313" key="2">
    <source>
        <dbReference type="Proteomes" id="UP000199672"/>
    </source>
</evidence>
<organism evidence="1 2">
    <name type="scientific">Flavobacterium phragmitis</name>
    <dbReference type="NCBI Taxonomy" id="739143"/>
    <lineage>
        <taxon>Bacteria</taxon>
        <taxon>Pseudomonadati</taxon>
        <taxon>Bacteroidota</taxon>
        <taxon>Flavobacteriia</taxon>
        <taxon>Flavobacteriales</taxon>
        <taxon>Flavobacteriaceae</taxon>
        <taxon>Flavobacterium</taxon>
    </lineage>
</organism>
<name>A0A1I1LI10_9FLAO</name>
<protein>
    <submittedName>
        <fullName evidence="1">Uncharacterized protein</fullName>
    </submittedName>
</protein>
<dbReference type="Proteomes" id="UP000199672">
    <property type="component" value="Unassembled WGS sequence"/>
</dbReference>
<sequence>MNFFIDPYVFSLNKETITKKQLEEFIENLVDWKKLIDLNWGCVFKPSETFEVLFKYNLFPYIDNIKELVDKYDIDYIQPEEIDKIVNSILNKLPLLEDYCKISDILIDEDNLLALKDRNEDFTHIFKKLATILKIDCIINQKNDAENIIISNDILTPTIKFDALISIVDSSYKIDLPITINIEFSHFTNFNVFCSKIEPAIIWSNAQTDDCIRMAIYINIFQIDPAYNYIYGESKPNFSLHDSFFKSVQALNFQKDEGKINLLNRSICEEILSINMKDTHELREGKSGGSNQISHKGYSAWRRDVDYEYHLHYWKKGKDLVFTDIVPHNNFKITKI</sequence>